<proteinExistence type="predicted"/>
<reference evidence="3" key="1">
    <citation type="submission" date="2023-03" db="EMBL/GenBank/DDBJ databases">
        <title>Andean soil-derived lignocellulolytic bacterial consortium as a source of novel taxa and putative plastic-active enzymes.</title>
        <authorList>
            <person name="Diaz-Garcia L."/>
            <person name="Chuvochina M."/>
            <person name="Feuerriegel G."/>
            <person name="Bunk B."/>
            <person name="Sproer C."/>
            <person name="Streit W.R."/>
            <person name="Rodriguez L.M."/>
            <person name="Overmann J."/>
            <person name="Jimenez D.J."/>
        </authorList>
    </citation>
    <scope>NUCLEOTIDE SEQUENCE</scope>
    <source>
        <strain evidence="3">MAG 26</strain>
    </source>
</reference>
<protein>
    <recommendedName>
        <fullName evidence="2">DUF8021 domain-containing protein</fullName>
    </recommendedName>
</protein>
<evidence type="ECO:0000259" key="2">
    <source>
        <dbReference type="Pfam" id="PF26061"/>
    </source>
</evidence>
<gene>
    <name evidence="3" type="ORF">P0Y56_10815</name>
</gene>
<dbReference type="EMBL" id="CP119316">
    <property type="protein sequence ID" value="WEK45522.1"/>
    <property type="molecule type" value="Genomic_DNA"/>
</dbReference>
<keyword evidence="1" id="KW-0732">Signal</keyword>
<dbReference type="KEGG" id="acob:P0Y56_10815"/>
<name>A0AAJ5X466_9SPHN</name>
<feature type="domain" description="DUF8021" evidence="2">
    <location>
        <begin position="164"/>
        <end position="306"/>
    </location>
</feature>
<organism evidence="3 4">
    <name type="scientific">Candidatus Andeanibacterium colombiense</name>
    <dbReference type="NCBI Taxonomy" id="3121345"/>
    <lineage>
        <taxon>Bacteria</taxon>
        <taxon>Pseudomonadati</taxon>
        <taxon>Pseudomonadota</taxon>
        <taxon>Alphaproteobacteria</taxon>
        <taxon>Sphingomonadales</taxon>
        <taxon>Sphingomonadaceae</taxon>
        <taxon>Candidatus Andeanibacterium</taxon>
    </lineage>
</organism>
<accession>A0AAJ5X466</accession>
<feature type="domain" description="DUF8021" evidence="2">
    <location>
        <begin position="34"/>
        <end position="132"/>
    </location>
</feature>
<sequence>MRKLFGAFALVAAMSGGPALAADSPNSNLTQNCDRACLYKIADAYLDALVKKDPSRLPWADHVVFTDNNVQLAIGDGTWNTVSARRAYDLKFADPVSGQVAWFGVIEESGHPAIMALRLKIEGGRIAEAEQIVTRKVDNSPFPSIDTYVTPRPIMLADVPRDRRVPRERMISLADGYFDTIQLNDGAILTRFADSCERVENGLQTTHNVAAFPNYPIAAYGCEDQFKLGQYRYDDRLRDRRFPLVDEQKGVVLAGGFIDHMGKLIDYTWTDGKTPVHSFYHFPHSYALLEAFKIEDGKIGAVEAIFIDVPYHMPSPWTQVGG</sequence>
<dbReference type="Proteomes" id="UP001218362">
    <property type="component" value="Chromosome"/>
</dbReference>
<evidence type="ECO:0000313" key="3">
    <source>
        <dbReference type="EMBL" id="WEK45522.1"/>
    </source>
</evidence>
<dbReference type="InterPro" id="IPR058334">
    <property type="entry name" value="DUF8021"/>
</dbReference>
<evidence type="ECO:0000313" key="4">
    <source>
        <dbReference type="Proteomes" id="UP001218362"/>
    </source>
</evidence>
<dbReference type="Pfam" id="PF26061">
    <property type="entry name" value="DUF8021"/>
    <property type="match status" value="2"/>
</dbReference>
<dbReference type="AlphaFoldDB" id="A0AAJ5X466"/>
<feature type="chain" id="PRO_5042585825" description="DUF8021 domain-containing protein" evidence="1">
    <location>
        <begin position="22"/>
        <end position="322"/>
    </location>
</feature>
<evidence type="ECO:0000256" key="1">
    <source>
        <dbReference type="SAM" id="SignalP"/>
    </source>
</evidence>
<feature type="signal peptide" evidence="1">
    <location>
        <begin position="1"/>
        <end position="21"/>
    </location>
</feature>